<dbReference type="Pfam" id="PF00364">
    <property type="entry name" value="Biotin_lipoyl"/>
    <property type="match status" value="1"/>
</dbReference>
<dbReference type="GO" id="GO:0045254">
    <property type="term" value="C:pyruvate dehydrogenase complex"/>
    <property type="evidence" value="ECO:0007669"/>
    <property type="project" value="InterPro"/>
</dbReference>
<dbReference type="KEGG" id="zmk:HG535_0B00380"/>
<dbReference type="SUPFAM" id="SSF47005">
    <property type="entry name" value="Peripheral subunit-binding domain of 2-oxo acid dehydrogenase complex"/>
    <property type="match status" value="1"/>
</dbReference>
<dbReference type="InterPro" id="IPR003016">
    <property type="entry name" value="2-oxoA_DH_lipoyl-BS"/>
</dbReference>
<evidence type="ECO:0000259" key="6">
    <source>
        <dbReference type="PROSITE" id="PS50968"/>
    </source>
</evidence>
<keyword evidence="9" id="KW-1185">Reference proteome</keyword>
<dbReference type="PROSITE" id="PS51826">
    <property type="entry name" value="PSBD"/>
    <property type="match status" value="1"/>
</dbReference>
<dbReference type="GeneID" id="59234661"/>
<proteinExistence type="inferred from homology"/>
<dbReference type="AlphaFoldDB" id="A0A7H9AX59"/>
<feature type="region of interest" description="Disordered" evidence="5">
    <location>
        <begin position="125"/>
        <end position="166"/>
    </location>
</feature>
<sequence>MLLSAMLRLPNAALRYRLTTRCVHNTMRILNAQAFAMPAMSPTMEKGGIVEWKYKVGDIFSAGDVLLEVETDKAQIDVEALDDGKIAKIIVENGAKDIPVGVTIAYLADVNDDLSSLKFPKDSSSIAEKKATPKQSTPNKGTTSRKETSRVSSTDSEKSTGIGSTELLQKANTKQTLLPSVAQLLASRGITKDEALEKIKSSGKNGRLLKGDVLAYFGLIPKESVVNIAKYIKSGEQLDLSNIEFKKESDKLVEQQKPKENAKEQTVRSEPIIITEQIGLKVPSNVTYEQLSSSLDSFLDEAYHFTHEQPLTNIRSDFYDPIFEHLVTPSPTEARFDVTYQLTPVDTELNDCAQNDIFDLLSASNKSIPTQRGNESDTETSHNEYILTVNVQVNEKFSDSKGKSERFINYLKQLNTV</sequence>
<dbReference type="PANTHER" id="PTHR23151:SF82">
    <property type="entry name" value="PYRUVATE DEHYDROGENASE COMPLEX PROTEIN X COMPONENT, MITOCHONDRIAL"/>
    <property type="match status" value="1"/>
</dbReference>
<evidence type="ECO:0000256" key="3">
    <source>
        <dbReference type="ARBA" id="ARBA00022946"/>
    </source>
</evidence>
<comment type="similarity">
    <text evidence="1">Belongs to the 2-oxoacid dehydrogenase family.</text>
</comment>
<dbReference type="GO" id="GO:0006086">
    <property type="term" value="P:pyruvate decarboxylation to acetyl-CoA"/>
    <property type="evidence" value="ECO:0007669"/>
    <property type="project" value="InterPro"/>
</dbReference>
<organism evidence="8 9">
    <name type="scientific">Zygotorulaspora mrakii</name>
    <name type="common">Zygosaccharomyces mrakii</name>
    <dbReference type="NCBI Taxonomy" id="42260"/>
    <lineage>
        <taxon>Eukaryota</taxon>
        <taxon>Fungi</taxon>
        <taxon>Dikarya</taxon>
        <taxon>Ascomycota</taxon>
        <taxon>Saccharomycotina</taxon>
        <taxon>Saccharomycetes</taxon>
        <taxon>Saccharomycetales</taxon>
        <taxon>Saccharomycetaceae</taxon>
        <taxon>Zygotorulaspora</taxon>
    </lineage>
</organism>
<evidence type="ECO:0000256" key="5">
    <source>
        <dbReference type="SAM" id="MobiDB-lite"/>
    </source>
</evidence>
<reference evidence="8 9" key="1">
    <citation type="submission" date="2020-07" db="EMBL/GenBank/DDBJ databases">
        <title>The yeast mating-type switching endonuclease HO is a domesticated member of an unorthodox homing genetic element family.</title>
        <authorList>
            <person name="Coughlan A.Y."/>
            <person name="Lombardi L."/>
            <person name="Braun-Galleani S."/>
            <person name="Martos A.R."/>
            <person name="Galeote V."/>
            <person name="Bigey F."/>
            <person name="Dequin S."/>
            <person name="Byrne K.P."/>
            <person name="Wolfe K.H."/>
        </authorList>
    </citation>
    <scope>NUCLEOTIDE SEQUENCE [LARGE SCALE GENOMIC DNA]</scope>
    <source>
        <strain evidence="8 9">NRRL Y-6702</strain>
    </source>
</reference>
<dbReference type="PROSITE" id="PS50968">
    <property type="entry name" value="BIOTINYL_LIPOYL"/>
    <property type="match status" value="1"/>
</dbReference>
<evidence type="ECO:0000256" key="4">
    <source>
        <dbReference type="ARBA" id="ARBA00065810"/>
    </source>
</evidence>
<dbReference type="InterPro" id="IPR036625">
    <property type="entry name" value="E3-bd_dom_sf"/>
</dbReference>
<dbReference type="RefSeq" id="XP_037142728.1">
    <property type="nucleotide sequence ID" value="XM_037286833.1"/>
</dbReference>
<gene>
    <name evidence="8" type="ORF">HG535_0B00380</name>
</gene>
<dbReference type="OrthoDB" id="202158at2759"/>
<dbReference type="Gene3D" id="4.10.320.10">
    <property type="entry name" value="E3-binding domain"/>
    <property type="match status" value="1"/>
</dbReference>
<dbReference type="PANTHER" id="PTHR23151">
    <property type="entry name" value="DIHYDROLIPOAMIDE ACETYL/SUCCINYL-TRANSFERASE-RELATED"/>
    <property type="match status" value="1"/>
</dbReference>
<dbReference type="PROSITE" id="PS00189">
    <property type="entry name" value="LIPOYL"/>
    <property type="match status" value="1"/>
</dbReference>
<dbReference type="InterPro" id="IPR011053">
    <property type="entry name" value="Single_hybrid_motif"/>
</dbReference>
<feature type="domain" description="Lipoyl-binding" evidence="6">
    <location>
        <begin position="32"/>
        <end position="108"/>
    </location>
</feature>
<feature type="compositionally biased region" description="Polar residues" evidence="5">
    <location>
        <begin position="150"/>
        <end position="166"/>
    </location>
</feature>
<comment type="subunit">
    <text evidence="4">Eukaryotic pyruvate dehydrogenase (PDH) complexes are organized as a core consisting of the oligomeric dihydrolipoamide acetyl-transferase (E2), around which are arranged multiple copies of pyruvate dehydrogenase (E1), dihydrolipoamide dehydrogenase (E3) and protein X (E3BP) bound by non-covalent bonds.</text>
</comment>
<name>A0A7H9AX59_ZYGMR</name>
<evidence type="ECO:0008006" key="10">
    <source>
        <dbReference type="Google" id="ProtNLM"/>
    </source>
</evidence>
<feature type="domain" description="Peripheral subunit-binding (PSBD)" evidence="7">
    <location>
        <begin position="176"/>
        <end position="217"/>
    </location>
</feature>
<dbReference type="InterPro" id="IPR004167">
    <property type="entry name" value="PSBD"/>
</dbReference>
<dbReference type="EMBL" id="CP058605">
    <property type="protein sequence ID" value="QLG71000.1"/>
    <property type="molecule type" value="Genomic_DNA"/>
</dbReference>
<dbReference type="InterPro" id="IPR045257">
    <property type="entry name" value="E2/Pdx1"/>
</dbReference>
<dbReference type="FunFam" id="2.40.50.100:FF:000010">
    <property type="entry name" value="Acetyltransferase component of pyruvate dehydrogenase complex"/>
    <property type="match status" value="1"/>
</dbReference>
<accession>A0A7H9AX59</accession>
<dbReference type="CDD" id="cd06849">
    <property type="entry name" value="lipoyl_domain"/>
    <property type="match status" value="1"/>
</dbReference>
<dbReference type="GO" id="GO:0004742">
    <property type="term" value="F:dihydrolipoyllysine-residue acetyltransferase activity"/>
    <property type="evidence" value="ECO:0007669"/>
    <property type="project" value="TreeGrafter"/>
</dbReference>
<dbReference type="InterPro" id="IPR000089">
    <property type="entry name" value="Biotin_lipoyl"/>
</dbReference>
<protein>
    <recommendedName>
        <fullName evidence="10">Lipoyl-binding domain-containing protein</fullName>
    </recommendedName>
</protein>
<dbReference type="SUPFAM" id="SSF51230">
    <property type="entry name" value="Single hybrid motif"/>
    <property type="match status" value="1"/>
</dbReference>
<dbReference type="Gene3D" id="2.40.50.100">
    <property type="match status" value="1"/>
</dbReference>
<evidence type="ECO:0000256" key="2">
    <source>
        <dbReference type="ARBA" id="ARBA00022823"/>
    </source>
</evidence>
<evidence type="ECO:0000313" key="8">
    <source>
        <dbReference type="EMBL" id="QLG71000.1"/>
    </source>
</evidence>
<feature type="compositionally biased region" description="Polar residues" evidence="5">
    <location>
        <begin position="133"/>
        <end position="142"/>
    </location>
</feature>
<dbReference type="Proteomes" id="UP000509704">
    <property type="component" value="Chromosome 2"/>
</dbReference>
<keyword evidence="2" id="KW-0450">Lipoyl</keyword>
<keyword evidence="3" id="KW-0809">Transit peptide</keyword>
<evidence type="ECO:0000259" key="7">
    <source>
        <dbReference type="PROSITE" id="PS51826"/>
    </source>
</evidence>
<evidence type="ECO:0000313" key="9">
    <source>
        <dbReference type="Proteomes" id="UP000509704"/>
    </source>
</evidence>
<evidence type="ECO:0000256" key="1">
    <source>
        <dbReference type="ARBA" id="ARBA00007317"/>
    </source>
</evidence>